<organism evidence="2 3">
    <name type="scientific">Pseudobacteriovorax antillogorgiicola</name>
    <dbReference type="NCBI Taxonomy" id="1513793"/>
    <lineage>
        <taxon>Bacteria</taxon>
        <taxon>Pseudomonadati</taxon>
        <taxon>Bdellovibrionota</taxon>
        <taxon>Oligoflexia</taxon>
        <taxon>Oligoflexales</taxon>
        <taxon>Pseudobacteriovoracaceae</taxon>
        <taxon>Pseudobacteriovorax</taxon>
    </lineage>
</organism>
<gene>
    <name evidence="2" type="ORF">SAMN06296036_104181</name>
</gene>
<evidence type="ECO:0000313" key="3">
    <source>
        <dbReference type="Proteomes" id="UP000192907"/>
    </source>
</evidence>
<dbReference type="SUPFAM" id="SSF55486">
    <property type="entry name" value="Metalloproteases ('zincins'), catalytic domain"/>
    <property type="match status" value="1"/>
</dbReference>
<dbReference type="GO" id="GO:0008237">
    <property type="term" value="F:metallopeptidase activity"/>
    <property type="evidence" value="ECO:0007669"/>
    <property type="project" value="InterPro"/>
</dbReference>
<sequence length="1318" mass="148375">MTKQFNNPLKKVLLVMLAIAVVPSCQKKRSPDFVQGDGENLYSISDYQGKSFTITTGANRFKGQTSKADVIEIIDGFDGINSLDAVEFSVSEGLFANIDLSDYYFYGKENADYTLSYSMTDSHVILSKVAAKEDIPSQELTYATKLANGSYSVPMMGLPVSLYTVEKVKDSRGKSTQQNATFSKDYLSESTHFKVSKDSIKYFDAPKKLDLLPASFFTGDDEWVYTKTLVGRAINSKSILGDTPSALKIKFARTKNSILGVDLNIAKEQEVLDPTKTIVALEIPVKWVDFALTKSGSNAQLEETMLDDDESGARFWEERAYGLVDFNNADRLGQSLTQDNKLEKLEIGNDYFSFTIYESTTGNTYKYSLKKDNRKLDGQRIFAADKRMFHIFYNRRNVINGNLYQQDADFEKLDFANRIYPEDGEIVFNITKNTPNDPIYLEAIQASVDAWDKAFTEAGTGIRVRLDDKRVDLGDVRYNQISFYGYEIDSSMNGGGMLLGFGPSVQDTRNGVTFSASTHIYLRAYREGIIRSVRSFVRNELGLYDDKAVKGIQLIDLADGILEGGALINSKIGFAESKESLFDVNDEDLFAPIAKAKVKPKDSTELQAAIPAFARTSFSDSGCGFAAVASSSNNWKKIRNECLKGNSSLDSYLKKLKEAHSNNSEVLNLEGEEEAILSCAQNLMKDTLISTLIHEIGHNLGLGHNFAASSDEPNFAKKEDKKTYAYPSSSVMDYPDRDFDLFSKAGPYDVAAIKYLYGRKVDLKDGTTVEIPANTSVADAAAQAGSSKDELKKYRMCTDSENNGNDPFFDPLCRKWDVGSKPQEYVTWAVSQIHAGIIQNGYVYNNKVFSGRVGVDTYFLAFRQIYEYWRYLIYNYPGVGRYLEGDKGTLEELQKIVDAEAANGNVEYKNYFEASKLIFNFLTDVLFQPLKVCQVYNEEDRASIVEFRKFRSNLFATRGVTVQNCKEAEKYLVEDYSELLGENLGVIEYGQSVQSLELDLDPDVLAEKLKEVYTYADYFSALNPVYSYGFEEIKNLAMVTLFRKSPNLQPNFNRGFYPSMMDSREYSQLIREKLLDRVINGLDGKTVGLTGGHLPFFKEEQGVYLTALSTFINRADRANSASRPIRRSFTATVKLNEKASGYAGDSGTLYRLDSNGMLNIATESRNPDLYKMMKRLNLLDQLFKGDIETVDIVMEKIEKNSGDLRVDFNRKRLEDFMSQLLREAVDTFAEEEIYFTPEQYNALLTMLDMGDDFDRTEEGAFDEVIANLKNKLVEFTENRFEISKLDILTKDELNSFMSVLGSSDLSAQYGLLYNLVEP</sequence>
<dbReference type="InterPro" id="IPR024079">
    <property type="entry name" value="MetalloPept_cat_dom_sf"/>
</dbReference>
<evidence type="ECO:0000259" key="1">
    <source>
        <dbReference type="Pfam" id="PF16313"/>
    </source>
</evidence>
<name>A0A1Y6BJE2_9BACT</name>
<accession>A0A1Y6BJE2</accession>
<keyword evidence="3" id="KW-1185">Reference proteome</keyword>
<dbReference type="InterPro" id="IPR032534">
    <property type="entry name" value="EcxA_zinc-bd"/>
</dbReference>
<dbReference type="Proteomes" id="UP000192907">
    <property type="component" value="Unassembled WGS sequence"/>
</dbReference>
<dbReference type="Pfam" id="PF16313">
    <property type="entry name" value="DUF4953"/>
    <property type="match status" value="1"/>
</dbReference>
<protein>
    <recommendedName>
        <fullName evidence="1">EcxA zinc-binding domain-containing protein</fullName>
    </recommendedName>
</protein>
<feature type="domain" description="EcxA zinc-binding" evidence="1">
    <location>
        <begin position="681"/>
        <end position="831"/>
    </location>
</feature>
<dbReference type="PANTHER" id="PTHR38478:SF1">
    <property type="entry name" value="ZINC DEPENDENT METALLOPROTEASE DOMAIN LIPOPROTEIN"/>
    <property type="match status" value="1"/>
</dbReference>
<proteinExistence type="predicted"/>
<dbReference type="RefSeq" id="WP_159455210.1">
    <property type="nucleotide sequence ID" value="NZ_FWZT01000004.1"/>
</dbReference>
<reference evidence="3" key="1">
    <citation type="submission" date="2017-04" db="EMBL/GenBank/DDBJ databases">
        <authorList>
            <person name="Varghese N."/>
            <person name="Submissions S."/>
        </authorList>
    </citation>
    <scope>NUCLEOTIDE SEQUENCE [LARGE SCALE GENOMIC DNA]</scope>
    <source>
        <strain evidence="3">RKEM611</strain>
    </source>
</reference>
<dbReference type="STRING" id="1513793.SAMN06296036_104181"/>
<dbReference type="Gene3D" id="3.40.390.10">
    <property type="entry name" value="Collagenase (Catalytic Domain)"/>
    <property type="match status" value="1"/>
</dbReference>
<evidence type="ECO:0000313" key="2">
    <source>
        <dbReference type="EMBL" id="SMF06972.1"/>
    </source>
</evidence>
<dbReference type="EMBL" id="FWZT01000004">
    <property type="protein sequence ID" value="SMF06972.1"/>
    <property type="molecule type" value="Genomic_DNA"/>
</dbReference>
<dbReference type="PANTHER" id="PTHR38478">
    <property type="entry name" value="PEPTIDASE M1A AND M12B"/>
    <property type="match status" value="1"/>
</dbReference>